<dbReference type="InterPro" id="IPR000717">
    <property type="entry name" value="PCI_dom"/>
</dbReference>
<reference evidence="4 5" key="1">
    <citation type="journal article" date="2018" name="Front. Microbiol.">
        <title>Prospects for Fungal Bioremediation of Acidic Radioactive Waste Sites: Characterization and Genome Sequence of Rhodotorula taiwanensis MD1149.</title>
        <authorList>
            <person name="Tkavc R."/>
            <person name="Matrosova V.Y."/>
            <person name="Grichenko O.E."/>
            <person name="Gostincar C."/>
            <person name="Volpe R.P."/>
            <person name="Klimenkova P."/>
            <person name="Gaidamakova E.K."/>
            <person name="Zhou C.E."/>
            <person name="Stewart B.J."/>
            <person name="Lyman M.G."/>
            <person name="Malfatti S.A."/>
            <person name="Rubinfeld B."/>
            <person name="Courtot M."/>
            <person name="Singh J."/>
            <person name="Dalgard C.L."/>
            <person name="Hamilton T."/>
            <person name="Frey K.G."/>
            <person name="Gunde-Cimerman N."/>
            <person name="Dugan L."/>
            <person name="Daly M.J."/>
        </authorList>
    </citation>
    <scope>NUCLEOTIDE SEQUENCE [LARGE SCALE GENOMIC DNA]</scope>
    <source>
        <strain evidence="4 5">MD1149</strain>
    </source>
</reference>
<protein>
    <recommendedName>
        <fullName evidence="3">PCI domain-containing protein</fullName>
    </recommendedName>
</protein>
<dbReference type="AlphaFoldDB" id="A0A2S5B1X5"/>
<evidence type="ECO:0000313" key="5">
    <source>
        <dbReference type="Proteomes" id="UP000237144"/>
    </source>
</evidence>
<comment type="similarity">
    <text evidence="1">Belongs to the proteasome subunit S14 family.</text>
</comment>
<dbReference type="STRING" id="741276.A0A2S5B1X5"/>
<name>A0A2S5B1X5_9BASI</name>
<keyword evidence="5" id="KW-1185">Reference proteome</keyword>
<dbReference type="Pfam" id="PF10075">
    <property type="entry name" value="CSN8_PSD8_EIF3K"/>
    <property type="match status" value="1"/>
</dbReference>
<dbReference type="PANTHER" id="PTHR12387:SF0">
    <property type="entry name" value="26S PROTEASOME NON-ATPASE REGULATORY SUBUNIT 8"/>
    <property type="match status" value="1"/>
</dbReference>
<dbReference type="GO" id="GO:0005829">
    <property type="term" value="C:cytosol"/>
    <property type="evidence" value="ECO:0007669"/>
    <property type="project" value="TreeGrafter"/>
</dbReference>
<dbReference type="PANTHER" id="PTHR12387">
    <property type="entry name" value="26S PROTEASOME NON-ATPASE REGULATORY SUBUNIT 8"/>
    <property type="match status" value="1"/>
</dbReference>
<dbReference type="OrthoDB" id="8775810at2759"/>
<evidence type="ECO:0000259" key="3">
    <source>
        <dbReference type="PROSITE" id="PS50250"/>
    </source>
</evidence>
<dbReference type="InterPro" id="IPR006746">
    <property type="entry name" value="26S_Psome_Rpn12"/>
</dbReference>
<dbReference type="InterPro" id="IPR033464">
    <property type="entry name" value="CSN8_PSD8_EIF3K"/>
</dbReference>
<comment type="caution">
    <text evidence="4">The sequence shown here is derived from an EMBL/GenBank/DDBJ whole genome shotgun (WGS) entry which is preliminary data.</text>
</comment>
<dbReference type="Proteomes" id="UP000237144">
    <property type="component" value="Unassembled WGS sequence"/>
</dbReference>
<dbReference type="PROSITE" id="PS50250">
    <property type="entry name" value="PCI"/>
    <property type="match status" value="1"/>
</dbReference>
<sequence length="304" mass="33327">MGNQRATDLYNQLRTATASGSNADHAQIKQLLAQLKIELSELGLLVPDSSSLDSGALTTARDVLEIGAFESLRTDDLPGFERYLSLLSTYYNDLSSSLPRSAKESPLFALALLRLLSQNRIAEFHTLLETLGESKADVLDSAEVSWVLQLERSLMEGSYSRVWSLCRPSSASSASLPLPEFSYFTPTLLKTVRNEIAACDERAYESLPLRDARTLLFFDSDQEVKDFAQSRKWYLDPSSSILHFPSSPRHPSRLNGSGASSAAQGVPVGMATGLGGVEEDSRELDRAKVVSATLKYARELESIV</sequence>
<dbReference type="GO" id="GO:0008541">
    <property type="term" value="C:proteasome regulatory particle, lid subcomplex"/>
    <property type="evidence" value="ECO:0007669"/>
    <property type="project" value="TreeGrafter"/>
</dbReference>
<evidence type="ECO:0000256" key="2">
    <source>
        <dbReference type="ARBA" id="ARBA00022942"/>
    </source>
</evidence>
<dbReference type="EMBL" id="PJQD01000097">
    <property type="protein sequence ID" value="POY70770.1"/>
    <property type="molecule type" value="Genomic_DNA"/>
</dbReference>
<evidence type="ECO:0000256" key="1">
    <source>
        <dbReference type="ARBA" id="ARBA00009627"/>
    </source>
</evidence>
<accession>A0A2S5B1X5</accession>
<dbReference type="FunFam" id="1.25.40.990:FF:000001">
    <property type="entry name" value="26S proteasome non-ATPase regulatory subunit"/>
    <property type="match status" value="1"/>
</dbReference>
<feature type="domain" description="PCI" evidence="3">
    <location>
        <begin position="75"/>
        <end position="256"/>
    </location>
</feature>
<organism evidence="4 5">
    <name type="scientific">Rhodotorula taiwanensis</name>
    <dbReference type="NCBI Taxonomy" id="741276"/>
    <lineage>
        <taxon>Eukaryota</taxon>
        <taxon>Fungi</taxon>
        <taxon>Dikarya</taxon>
        <taxon>Basidiomycota</taxon>
        <taxon>Pucciniomycotina</taxon>
        <taxon>Microbotryomycetes</taxon>
        <taxon>Sporidiobolales</taxon>
        <taxon>Sporidiobolaceae</taxon>
        <taxon>Rhodotorula</taxon>
    </lineage>
</organism>
<keyword evidence="2" id="KW-0647">Proteasome</keyword>
<gene>
    <name evidence="4" type="ORF">BMF94_6180</name>
</gene>
<proteinExistence type="inferred from homology"/>
<dbReference type="GO" id="GO:0043161">
    <property type="term" value="P:proteasome-mediated ubiquitin-dependent protein catabolic process"/>
    <property type="evidence" value="ECO:0007669"/>
    <property type="project" value="TreeGrafter"/>
</dbReference>
<dbReference type="Gene3D" id="1.25.40.990">
    <property type="match status" value="1"/>
</dbReference>
<dbReference type="GO" id="GO:0005634">
    <property type="term" value="C:nucleus"/>
    <property type="evidence" value="ECO:0007669"/>
    <property type="project" value="TreeGrafter"/>
</dbReference>
<evidence type="ECO:0000313" key="4">
    <source>
        <dbReference type="EMBL" id="POY70770.1"/>
    </source>
</evidence>